<keyword evidence="3" id="KW-1185">Reference proteome</keyword>
<dbReference type="STRING" id="351160.RCIA107"/>
<feature type="region of interest" description="Disordered" evidence="1">
    <location>
        <begin position="52"/>
        <end position="71"/>
    </location>
</feature>
<protein>
    <submittedName>
        <fullName evidence="2">Uncharacterized protein</fullName>
    </submittedName>
</protein>
<organism evidence="2 3">
    <name type="scientific">Methanocella arvoryzae (strain DSM 22066 / NBRC 105507 / MRE50)</name>
    <dbReference type="NCBI Taxonomy" id="351160"/>
    <lineage>
        <taxon>Archaea</taxon>
        <taxon>Methanobacteriati</taxon>
        <taxon>Methanobacteriota</taxon>
        <taxon>Stenosarchaea group</taxon>
        <taxon>Methanomicrobia</taxon>
        <taxon>Methanocellales</taxon>
        <taxon>Methanocellaceae</taxon>
        <taxon>Methanocella</taxon>
    </lineage>
</organism>
<evidence type="ECO:0000313" key="2">
    <source>
        <dbReference type="EMBL" id="CAJ36697.1"/>
    </source>
</evidence>
<evidence type="ECO:0000313" key="3">
    <source>
        <dbReference type="Proteomes" id="UP000000663"/>
    </source>
</evidence>
<reference evidence="2 3" key="1">
    <citation type="journal article" date="2006" name="Science">
        <title>Genome of rice cluster I archaea -- the key methane producers in the rice rhizosphere.</title>
        <authorList>
            <person name="Erkel C."/>
            <person name="Kube M."/>
            <person name="Reinhardt R."/>
            <person name="Liesack W."/>
        </authorList>
    </citation>
    <scope>NUCLEOTIDE SEQUENCE [LARGE SCALE GENOMIC DNA]</scope>
    <source>
        <strain evidence="3">DSM 22066 / NBRC 105507 / MRE50</strain>
    </source>
</reference>
<sequence>MVGLLRFFGCYAVRAGLAPSQRKPGRRYAAAGLRCFASPKHRRLRQAVIALPPPHPADAGQARKTFVDREY</sequence>
<proteinExistence type="predicted"/>
<name>Q0W4J6_METAR</name>
<accession>Q0W4J6</accession>
<dbReference type="KEGG" id="rci:RCIA107"/>
<dbReference type="AlphaFoldDB" id="Q0W4J6"/>
<dbReference type="Proteomes" id="UP000000663">
    <property type="component" value="Chromosome"/>
</dbReference>
<evidence type="ECO:0000256" key="1">
    <source>
        <dbReference type="SAM" id="MobiDB-lite"/>
    </source>
</evidence>
<gene>
    <name evidence="2" type="ORF">RCIA107</name>
</gene>
<dbReference type="EMBL" id="AM114193">
    <property type="protein sequence ID" value="CAJ36697.1"/>
    <property type="molecule type" value="Genomic_DNA"/>
</dbReference>